<dbReference type="GO" id="GO:0006446">
    <property type="term" value="P:regulation of translational initiation"/>
    <property type="evidence" value="ECO:0007669"/>
    <property type="project" value="TreeGrafter"/>
</dbReference>
<accession>A0A9Q3L9H8</accession>
<sequence length="121" mass="13849">MHEIVIKKSTFYSKVYEINNKKEVTAIVQNLKKEYKKARHVCYAYLFINENKVDEAGYDDDGEPKHTAGRPILDLIQLKNVKNVLVVVVRYFGGIKLGAGGLIRAYRQAAQCAIDNYLIER</sequence>
<dbReference type="PANTHER" id="PTHR16301">
    <property type="entry name" value="IMPACT-RELATED"/>
    <property type="match status" value="1"/>
</dbReference>
<reference evidence="2" key="1">
    <citation type="journal article" date="2021" name="Genes Genomics">
        <title>Comparative genomic analysis of Mycoplasma anatis strains.</title>
        <authorList>
            <person name="Zhou Q."/>
            <person name="Mai K."/>
            <person name="Yang D."/>
            <person name="Liu J."/>
            <person name="Yan Z."/>
            <person name="Luo C."/>
            <person name="Tan Y."/>
            <person name="Cao S."/>
            <person name="Zhou Q."/>
            <person name="Chen L."/>
            <person name="Chen F."/>
        </authorList>
    </citation>
    <scope>NUCLEOTIDE SEQUENCE</scope>
    <source>
        <strain evidence="2">DP07</strain>
    </source>
</reference>
<proteinExistence type="predicted"/>
<protein>
    <submittedName>
        <fullName evidence="2">YigZ family protein</fullName>
    </submittedName>
</protein>
<evidence type="ECO:0000313" key="2">
    <source>
        <dbReference type="EMBL" id="MBW0602616.1"/>
    </source>
</evidence>
<dbReference type="RefSeq" id="WP_218675302.1">
    <property type="nucleotide sequence ID" value="NZ_CP054878.1"/>
</dbReference>
<evidence type="ECO:0000259" key="1">
    <source>
        <dbReference type="Pfam" id="PF01205"/>
    </source>
</evidence>
<organism evidence="2 3">
    <name type="scientific">Mycoplasmopsis anatis</name>
    <dbReference type="NCBI Taxonomy" id="171279"/>
    <lineage>
        <taxon>Bacteria</taxon>
        <taxon>Bacillati</taxon>
        <taxon>Mycoplasmatota</taxon>
        <taxon>Mycoplasmoidales</taxon>
        <taxon>Metamycoplasmataceae</taxon>
        <taxon>Mycoplasmopsis</taxon>
    </lineage>
</organism>
<dbReference type="InterPro" id="IPR001498">
    <property type="entry name" value="Impact_N"/>
</dbReference>
<dbReference type="GO" id="GO:0005737">
    <property type="term" value="C:cytoplasm"/>
    <property type="evidence" value="ECO:0007669"/>
    <property type="project" value="TreeGrafter"/>
</dbReference>
<dbReference type="PROSITE" id="PS00910">
    <property type="entry name" value="UPF0029"/>
    <property type="match status" value="1"/>
</dbReference>
<name>A0A9Q3L9H8_9BACT</name>
<dbReference type="InterPro" id="IPR020569">
    <property type="entry name" value="UPF0029_Impact_CS"/>
</dbReference>
<dbReference type="InterPro" id="IPR023582">
    <property type="entry name" value="Impact"/>
</dbReference>
<dbReference type="Proteomes" id="UP000746160">
    <property type="component" value="Unassembled WGS sequence"/>
</dbReference>
<dbReference type="AlphaFoldDB" id="A0A9Q3L9H8"/>
<evidence type="ECO:0000313" key="3">
    <source>
        <dbReference type="Proteomes" id="UP000746160"/>
    </source>
</evidence>
<dbReference type="Pfam" id="PF01205">
    <property type="entry name" value="Impact_N"/>
    <property type="match status" value="1"/>
</dbReference>
<comment type="caution">
    <text evidence="2">The sequence shown here is derived from an EMBL/GenBank/DDBJ whole genome shotgun (WGS) entry which is preliminary data.</text>
</comment>
<gene>
    <name evidence="2" type="ORF">MADP07_00339</name>
</gene>
<dbReference type="PANTHER" id="PTHR16301:SF20">
    <property type="entry name" value="IMPACT FAMILY MEMBER YIGZ"/>
    <property type="match status" value="1"/>
</dbReference>
<feature type="domain" description="Impact N-terminal" evidence="1">
    <location>
        <begin position="7"/>
        <end position="113"/>
    </location>
</feature>
<dbReference type="EMBL" id="JABZFG010000004">
    <property type="protein sequence ID" value="MBW0602616.1"/>
    <property type="molecule type" value="Genomic_DNA"/>
</dbReference>